<organism evidence="2 3">
    <name type="scientific">Agaribacillus aureus</name>
    <dbReference type="NCBI Taxonomy" id="3051825"/>
    <lineage>
        <taxon>Bacteria</taxon>
        <taxon>Pseudomonadati</taxon>
        <taxon>Bacteroidota</taxon>
        <taxon>Cytophagia</taxon>
        <taxon>Cytophagales</taxon>
        <taxon>Splendidivirgaceae</taxon>
        <taxon>Agaribacillus</taxon>
    </lineage>
</organism>
<feature type="transmembrane region" description="Helical" evidence="1">
    <location>
        <begin position="7"/>
        <end position="30"/>
    </location>
</feature>
<keyword evidence="1" id="KW-0812">Transmembrane</keyword>
<keyword evidence="1" id="KW-1133">Transmembrane helix</keyword>
<dbReference type="EMBL" id="JAUJEB010000007">
    <property type="protein sequence ID" value="MDN5215606.1"/>
    <property type="molecule type" value="Genomic_DNA"/>
</dbReference>
<protein>
    <submittedName>
        <fullName evidence="2">DUF2306 domain-containing protein</fullName>
    </submittedName>
</protein>
<evidence type="ECO:0000313" key="2">
    <source>
        <dbReference type="EMBL" id="MDN5215606.1"/>
    </source>
</evidence>
<evidence type="ECO:0000256" key="1">
    <source>
        <dbReference type="SAM" id="Phobius"/>
    </source>
</evidence>
<feature type="transmembrane region" description="Helical" evidence="1">
    <location>
        <begin position="42"/>
        <end position="60"/>
    </location>
</feature>
<proteinExistence type="predicted"/>
<dbReference type="RefSeq" id="WP_346760945.1">
    <property type="nucleotide sequence ID" value="NZ_JAUJEB010000007.1"/>
</dbReference>
<feature type="transmembrane region" description="Helical" evidence="1">
    <location>
        <begin position="97"/>
        <end position="116"/>
    </location>
</feature>
<comment type="caution">
    <text evidence="2">The sequence shown here is derived from an EMBL/GenBank/DDBJ whole genome shotgun (WGS) entry which is preliminary data.</text>
</comment>
<keyword evidence="1" id="KW-0472">Membrane</keyword>
<reference evidence="2" key="1">
    <citation type="submission" date="2023-06" db="EMBL/GenBank/DDBJ databases">
        <title>Genomic of Agaribacillus aureum.</title>
        <authorList>
            <person name="Wang G."/>
        </authorList>
    </citation>
    <scope>NUCLEOTIDE SEQUENCE</scope>
    <source>
        <strain evidence="2">BMA12</strain>
    </source>
</reference>
<feature type="transmembrane region" description="Helical" evidence="1">
    <location>
        <begin position="191"/>
        <end position="209"/>
    </location>
</feature>
<accession>A0ABT8LEX6</accession>
<dbReference type="Proteomes" id="UP001172083">
    <property type="component" value="Unassembled WGS sequence"/>
</dbReference>
<keyword evidence="3" id="KW-1185">Reference proteome</keyword>
<feature type="transmembrane region" description="Helical" evidence="1">
    <location>
        <begin position="128"/>
        <end position="148"/>
    </location>
</feature>
<sequence length="230" mass="25951">MEVLMKFFLYLHIGSGMLALVMAPVAMVVRKGGDRHKRWGRLYFWSMTVVVATALIISIYKFIPFLLMIAVFSYYSVLSGYRAIYHKQLHLGKGITKLDWIALVINGIFNLCFIIWGGYQAISGFQGFFAYLAIGFGLAGLNASYSNLKSFISAPKDKNLWLFSHISGMMAGYIATLTAFSATVLNFIPDLVAWLWPTAIGSLFIGYWIRRYRKLLSQGKKPKEVLILDS</sequence>
<gene>
    <name evidence="2" type="ORF">QQ020_26250</name>
</gene>
<feature type="transmembrane region" description="Helical" evidence="1">
    <location>
        <begin position="160"/>
        <end position="185"/>
    </location>
</feature>
<evidence type="ECO:0000313" key="3">
    <source>
        <dbReference type="Proteomes" id="UP001172083"/>
    </source>
</evidence>
<name>A0ABT8LEX6_9BACT</name>